<protein>
    <submittedName>
        <fullName evidence="6">Carboxylesterase family protein</fullName>
    </submittedName>
</protein>
<dbReference type="AlphaFoldDB" id="A0A6I4ISP1"/>
<dbReference type="EMBL" id="WQLW01000006">
    <property type="protein sequence ID" value="MVO09417.1"/>
    <property type="molecule type" value="Genomic_DNA"/>
</dbReference>
<feature type="chain" id="PRO_5026310715" evidence="3">
    <location>
        <begin position="21"/>
        <end position="524"/>
    </location>
</feature>
<feature type="domain" description="BD-FAE-like" evidence="5">
    <location>
        <begin position="75"/>
        <end position="272"/>
    </location>
</feature>
<dbReference type="InterPro" id="IPR049492">
    <property type="entry name" value="BD-FAE-like_dom"/>
</dbReference>
<name>A0A6I4ISP1_9FLAO</name>
<keyword evidence="7" id="KW-1185">Reference proteome</keyword>
<dbReference type="InterPro" id="IPR050300">
    <property type="entry name" value="GDXG_lipolytic_enzyme"/>
</dbReference>
<dbReference type="Pfam" id="PF20434">
    <property type="entry name" value="BD-FAE"/>
    <property type="match status" value="1"/>
</dbReference>
<evidence type="ECO:0000256" key="2">
    <source>
        <dbReference type="ARBA" id="ARBA00022801"/>
    </source>
</evidence>
<evidence type="ECO:0000259" key="4">
    <source>
        <dbReference type="Pfam" id="PF18962"/>
    </source>
</evidence>
<evidence type="ECO:0000313" key="6">
    <source>
        <dbReference type="EMBL" id="MVO09417.1"/>
    </source>
</evidence>
<evidence type="ECO:0000256" key="3">
    <source>
        <dbReference type="SAM" id="SignalP"/>
    </source>
</evidence>
<dbReference type="GO" id="GO:0016787">
    <property type="term" value="F:hydrolase activity"/>
    <property type="evidence" value="ECO:0007669"/>
    <property type="project" value="UniProtKB-KW"/>
</dbReference>
<accession>A0A6I4ISP1</accession>
<dbReference type="Pfam" id="PF18962">
    <property type="entry name" value="Por_Secre_tail"/>
    <property type="match status" value="1"/>
</dbReference>
<evidence type="ECO:0000259" key="5">
    <source>
        <dbReference type="Pfam" id="PF20434"/>
    </source>
</evidence>
<proteinExistence type="predicted"/>
<dbReference type="OrthoDB" id="9803990at2"/>
<gene>
    <name evidence="6" type="ORF">GOQ30_09625</name>
</gene>
<feature type="domain" description="Secretion system C-terminal sorting" evidence="4">
    <location>
        <begin position="448"/>
        <end position="516"/>
    </location>
</feature>
<keyword evidence="1 3" id="KW-0732">Signal</keyword>
<keyword evidence="2" id="KW-0378">Hydrolase</keyword>
<dbReference type="NCBIfam" id="TIGR04183">
    <property type="entry name" value="Por_Secre_tail"/>
    <property type="match status" value="1"/>
</dbReference>
<dbReference type="Proteomes" id="UP000431264">
    <property type="component" value="Unassembled WGS sequence"/>
</dbReference>
<sequence length="524" mass="58377">MKKTIYSFLGVLFIVLNTLAQPLPNRYQQDVFSSFQVTKDVVFSTNIPTVKSFNLFGNRLAYEDTYGDVKTTLRMNIYRPSNDTLTKRPVIIFAFGGGFVNGSRTEASMVKLCESFAKRGYVTATIDYRLGMNIGDRELSKRAVYRALQDGRSAVRFFRKNAAVYGVDSNQIYISGHSAGAFLAYQAVYLDKDSERPASTRNYFGRADLGGLDAIGDNKTYADGSFVSGKANGVMGFAGALGDLSYIENSSDIPGVYFHSSNDSTVPYNSGEPFSYISWLPGFNLPTVYGSNQMNNRANAVNANHAFYSYTNRGHNVHYNGSSLYSDIVPNGSQYFYHTFLKPNGITLDGYSSICSTCLTQNYTAVGNAFYYDWQVTGGTINYSNPLNNTITVTWNRSAINKSITLTPYSRALARGTTINLEVSINSRRIDSSELKTVIVSNSILVAPNPFRDNLTVTITNDFQGEIDILIYDVTGRIIKQKKILKNEPTLIENLGDVFQNSGLYFMQINNNRDQPTIHRIYKQ</sequence>
<dbReference type="Gene3D" id="3.40.50.1820">
    <property type="entry name" value="alpha/beta hydrolase"/>
    <property type="match status" value="1"/>
</dbReference>
<comment type="caution">
    <text evidence="6">The sequence shown here is derived from an EMBL/GenBank/DDBJ whole genome shotgun (WGS) entry which is preliminary data.</text>
</comment>
<dbReference type="PANTHER" id="PTHR48081">
    <property type="entry name" value="AB HYDROLASE SUPERFAMILY PROTEIN C4A8.06C"/>
    <property type="match status" value="1"/>
</dbReference>
<dbReference type="InterPro" id="IPR026444">
    <property type="entry name" value="Secre_tail"/>
</dbReference>
<evidence type="ECO:0000256" key="1">
    <source>
        <dbReference type="ARBA" id="ARBA00022729"/>
    </source>
</evidence>
<reference evidence="7" key="1">
    <citation type="submission" date="2019-05" db="EMBL/GenBank/DDBJ databases">
        <title>Flavobacterium profundi sp. nov., isolated from a deep-sea seamount.</title>
        <authorList>
            <person name="Zhang D.-C."/>
        </authorList>
    </citation>
    <scope>NUCLEOTIDE SEQUENCE [LARGE SCALE GENOMIC DNA]</scope>
    <source>
        <strain evidence="7">TP390</strain>
    </source>
</reference>
<evidence type="ECO:0000313" key="7">
    <source>
        <dbReference type="Proteomes" id="UP000431264"/>
    </source>
</evidence>
<dbReference type="InterPro" id="IPR029058">
    <property type="entry name" value="AB_hydrolase_fold"/>
</dbReference>
<dbReference type="RefSeq" id="WP_140997796.1">
    <property type="nucleotide sequence ID" value="NZ_VDCZ01000006.1"/>
</dbReference>
<organism evidence="6 7">
    <name type="scientific">Flavobacterium profundi</name>
    <dbReference type="NCBI Taxonomy" id="1774945"/>
    <lineage>
        <taxon>Bacteria</taxon>
        <taxon>Pseudomonadati</taxon>
        <taxon>Bacteroidota</taxon>
        <taxon>Flavobacteriia</taxon>
        <taxon>Flavobacteriales</taxon>
        <taxon>Flavobacteriaceae</taxon>
        <taxon>Flavobacterium</taxon>
    </lineage>
</organism>
<dbReference type="SUPFAM" id="SSF53474">
    <property type="entry name" value="alpha/beta-Hydrolases"/>
    <property type="match status" value="1"/>
</dbReference>
<feature type="signal peptide" evidence="3">
    <location>
        <begin position="1"/>
        <end position="20"/>
    </location>
</feature>